<proteinExistence type="inferred from homology"/>
<dbReference type="Proteomes" id="UP000035462">
    <property type="component" value="Unassembled WGS sequence"/>
</dbReference>
<keyword evidence="4 6" id="KW-0238">DNA-binding</keyword>
<accession>A0A837JED8</accession>
<name>A0A837JED8_9BACT</name>
<keyword evidence="5 6" id="KW-0233">DNA recombination</keyword>
<dbReference type="GO" id="GO:0006313">
    <property type="term" value="P:DNA transposition"/>
    <property type="evidence" value="ECO:0007669"/>
    <property type="project" value="UniProtKB-UniRule"/>
</dbReference>
<feature type="region of interest" description="Disordered" evidence="7">
    <location>
        <begin position="1"/>
        <end position="43"/>
    </location>
</feature>
<evidence type="ECO:0000256" key="2">
    <source>
        <dbReference type="ARBA" id="ARBA00010961"/>
    </source>
</evidence>
<feature type="non-terminal residue" evidence="8">
    <location>
        <position position="85"/>
    </location>
</feature>
<comment type="function">
    <text evidence="1 6">Required for the transposition of the insertion element.</text>
</comment>
<feature type="non-terminal residue" evidence="8">
    <location>
        <position position="1"/>
    </location>
</feature>
<comment type="similarity">
    <text evidence="2 6">Belongs to the transposase mutator family.</text>
</comment>
<sequence length="85" mass="9441">AEVESHIANDVLGGKANRRNSFNSKTIKGTSDGSFLLETPRDRNGTFEPQIVKKHQTTISNEIEEKILSMYGLGMSYTDISSHIE</sequence>
<evidence type="ECO:0000256" key="7">
    <source>
        <dbReference type="SAM" id="MobiDB-lite"/>
    </source>
</evidence>
<protein>
    <recommendedName>
        <fullName evidence="6">Mutator family transposase</fullName>
    </recommendedName>
</protein>
<evidence type="ECO:0000313" key="8">
    <source>
        <dbReference type="EMBL" id="KLE07073.1"/>
    </source>
</evidence>
<dbReference type="GO" id="GO:0003677">
    <property type="term" value="F:DNA binding"/>
    <property type="evidence" value="ECO:0007669"/>
    <property type="project" value="UniProtKB-UniRule"/>
</dbReference>
<comment type="caution">
    <text evidence="8">The sequence shown here is derived from an EMBL/GenBank/DDBJ whole genome shotgun (WGS) entry which is preliminary data.</text>
</comment>
<evidence type="ECO:0000256" key="5">
    <source>
        <dbReference type="ARBA" id="ARBA00023172"/>
    </source>
</evidence>
<dbReference type="GO" id="GO:0004803">
    <property type="term" value="F:transposase activity"/>
    <property type="evidence" value="ECO:0007669"/>
    <property type="project" value="UniProtKB-UniRule"/>
</dbReference>
<keyword evidence="3 6" id="KW-0815">Transposition</keyword>
<dbReference type="AlphaFoldDB" id="A0A837JED8"/>
<evidence type="ECO:0000256" key="3">
    <source>
        <dbReference type="ARBA" id="ARBA00022578"/>
    </source>
</evidence>
<keyword evidence="6" id="KW-0814">Transposable element</keyword>
<dbReference type="PANTHER" id="PTHR33217">
    <property type="entry name" value="TRANSPOSASE FOR INSERTION SEQUENCE ELEMENT IS1081"/>
    <property type="match status" value="1"/>
</dbReference>
<organism evidence="8 9">
    <name type="scientific">Aliarcobacter butzleri L352</name>
    <dbReference type="NCBI Taxonomy" id="1447260"/>
    <lineage>
        <taxon>Bacteria</taxon>
        <taxon>Pseudomonadati</taxon>
        <taxon>Campylobacterota</taxon>
        <taxon>Epsilonproteobacteria</taxon>
        <taxon>Campylobacterales</taxon>
        <taxon>Arcobacteraceae</taxon>
        <taxon>Aliarcobacter</taxon>
    </lineage>
</organism>
<evidence type="ECO:0000256" key="6">
    <source>
        <dbReference type="RuleBase" id="RU365089"/>
    </source>
</evidence>
<dbReference type="InterPro" id="IPR001207">
    <property type="entry name" value="Transposase_mutator"/>
</dbReference>
<feature type="compositionally biased region" description="Polar residues" evidence="7">
    <location>
        <begin position="19"/>
        <end position="33"/>
    </location>
</feature>
<dbReference type="PANTHER" id="PTHR33217:SF8">
    <property type="entry name" value="MUTATOR FAMILY TRANSPOSASE"/>
    <property type="match status" value="1"/>
</dbReference>
<evidence type="ECO:0000313" key="9">
    <source>
        <dbReference type="Proteomes" id="UP000035462"/>
    </source>
</evidence>
<gene>
    <name evidence="8" type="ORF">AF77_00020</name>
</gene>
<evidence type="ECO:0000256" key="1">
    <source>
        <dbReference type="ARBA" id="ARBA00002190"/>
    </source>
</evidence>
<dbReference type="RefSeq" id="WP_046994145.1">
    <property type="nucleotide sequence ID" value="NZ_JAIT01000004.1"/>
</dbReference>
<evidence type="ECO:0000256" key="4">
    <source>
        <dbReference type="ARBA" id="ARBA00023125"/>
    </source>
</evidence>
<dbReference type="EMBL" id="JAIT01000004">
    <property type="protein sequence ID" value="KLE07073.1"/>
    <property type="molecule type" value="Genomic_DNA"/>
</dbReference>
<reference evidence="8 9" key="1">
    <citation type="submission" date="2014-01" db="EMBL/GenBank/DDBJ databases">
        <title>Development of a Comparative Genomic Fingerprinting Assay for High Resolution Genotyping of Arcobacter butzleri.</title>
        <authorList>
            <person name="Webb A.L."/>
            <person name="Inglis G.D."/>
            <person name="Kruczkiewicz P."/>
            <person name="Selinger L.B."/>
            <person name="Taboada E.N."/>
        </authorList>
    </citation>
    <scope>NUCLEOTIDE SEQUENCE [LARGE SCALE GENOMIC DNA]</scope>
    <source>
        <strain evidence="8 9">L352</strain>
    </source>
</reference>
<dbReference type="Pfam" id="PF00872">
    <property type="entry name" value="Transposase_mut"/>
    <property type="match status" value="1"/>
</dbReference>